<evidence type="ECO:0000313" key="3">
    <source>
        <dbReference type="Proteomes" id="UP000468531"/>
    </source>
</evidence>
<gene>
    <name evidence="2" type="ORF">FNJ47_39820</name>
</gene>
<name>A0A6P1BU21_9BRAD</name>
<dbReference type="Proteomes" id="UP000468531">
    <property type="component" value="Unassembled WGS sequence"/>
</dbReference>
<evidence type="ECO:0000256" key="1">
    <source>
        <dbReference type="SAM" id="MobiDB-lite"/>
    </source>
</evidence>
<dbReference type="EMBL" id="VKHP01000270">
    <property type="protein sequence ID" value="NEV01755.1"/>
    <property type="molecule type" value="Genomic_DNA"/>
</dbReference>
<reference evidence="2 3" key="1">
    <citation type="journal article" date="2020" name="Arch. Microbiol.">
        <title>Bradyrhizobium uaiense sp. nov., a new highly efficient cowpea symbiont.</title>
        <authorList>
            <person name="Cabral Michel D."/>
            <person name="Azarias Guimaraes A."/>
            <person name="Martins da Costa E."/>
            <person name="Soares de Carvalho T."/>
            <person name="Balsanelli E."/>
            <person name="Willems A."/>
            <person name="Maltempi de Souza E."/>
            <person name="de Souza Moreira F.M."/>
        </authorList>
    </citation>
    <scope>NUCLEOTIDE SEQUENCE [LARGE SCALE GENOMIC DNA]</scope>
    <source>
        <strain evidence="2 3">UFLA 03-164</strain>
    </source>
</reference>
<feature type="compositionally biased region" description="Low complexity" evidence="1">
    <location>
        <begin position="1"/>
        <end position="13"/>
    </location>
</feature>
<feature type="region of interest" description="Disordered" evidence="1">
    <location>
        <begin position="1"/>
        <end position="25"/>
    </location>
</feature>
<dbReference type="GO" id="GO:0016779">
    <property type="term" value="F:nucleotidyltransferase activity"/>
    <property type="evidence" value="ECO:0007669"/>
    <property type="project" value="UniProtKB-KW"/>
</dbReference>
<evidence type="ECO:0000313" key="2">
    <source>
        <dbReference type="EMBL" id="NEV01755.1"/>
    </source>
</evidence>
<accession>A0A6P1BU21</accession>
<organism evidence="2 3">
    <name type="scientific">Bradyrhizobium uaiense</name>
    <dbReference type="NCBI Taxonomy" id="2594946"/>
    <lineage>
        <taxon>Bacteria</taxon>
        <taxon>Pseudomonadati</taxon>
        <taxon>Pseudomonadota</taxon>
        <taxon>Alphaproteobacteria</taxon>
        <taxon>Hyphomicrobiales</taxon>
        <taxon>Nitrobacteraceae</taxon>
        <taxon>Bradyrhizobium</taxon>
    </lineage>
</organism>
<sequence length="74" mass="7241">MTEGEAASAAASEQPPPAGGQGARNLGMRGAAARVLAPGAIALAYIGCLARAPLGTAGWPRPCAEWASVDAPGR</sequence>
<keyword evidence="2" id="KW-0808">Transferase</keyword>
<comment type="caution">
    <text evidence="2">The sequence shown here is derived from an EMBL/GenBank/DDBJ whole genome shotgun (WGS) entry which is preliminary data.</text>
</comment>
<keyword evidence="3" id="KW-1185">Reference proteome</keyword>
<dbReference type="AlphaFoldDB" id="A0A6P1BU21"/>
<protein>
    <submittedName>
        <fullName evidence="2">Phosphatidate cytidylyltransferase</fullName>
    </submittedName>
</protein>
<keyword evidence="2" id="KW-0548">Nucleotidyltransferase</keyword>
<feature type="non-terminal residue" evidence="2">
    <location>
        <position position="74"/>
    </location>
</feature>
<proteinExistence type="predicted"/>